<dbReference type="EMBL" id="VUMR01000008">
    <property type="protein sequence ID" value="MSS55832.1"/>
    <property type="molecule type" value="Genomic_DNA"/>
</dbReference>
<dbReference type="PROSITE" id="PS51257">
    <property type="entry name" value="PROKAR_LIPOPROTEIN"/>
    <property type="match status" value="1"/>
</dbReference>
<protein>
    <submittedName>
        <fullName evidence="1">Uncharacterized protein</fullName>
    </submittedName>
</protein>
<keyword evidence="2" id="KW-1185">Reference proteome</keyword>
<comment type="caution">
    <text evidence="1">The sequence shown here is derived from an EMBL/GenBank/DDBJ whole genome shotgun (WGS) entry which is preliminary data.</text>
</comment>
<reference evidence="1 2" key="1">
    <citation type="submission" date="2019-08" db="EMBL/GenBank/DDBJ databases">
        <title>In-depth cultivation of the pig gut microbiome towards novel bacterial diversity and tailored functional studies.</title>
        <authorList>
            <person name="Wylensek D."/>
            <person name="Hitch T.C.A."/>
            <person name="Clavel T."/>
        </authorList>
    </citation>
    <scope>NUCLEOTIDE SEQUENCE [LARGE SCALE GENOMIC DNA]</scope>
    <source>
        <strain evidence="1 2">LKV-472-APC-3</strain>
    </source>
</reference>
<dbReference type="GeneID" id="93158189"/>
<gene>
    <name evidence="1" type="ORF">FYJ55_02645</name>
</gene>
<dbReference type="Proteomes" id="UP000434241">
    <property type="component" value="Unassembled WGS sequence"/>
</dbReference>
<dbReference type="AlphaFoldDB" id="A0A6N7VG05"/>
<proteinExistence type="predicted"/>
<dbReference type="Gene3D" id="3.90.1720.10">
    <property type="entry name" value="endopeptidase domain like (from Nostoc punctiforme)"/>
    <property type="match status" value="1"/>
</dbReference>
<dbReference type="RefSeq" id="WP_154555524.1">
    <property type="nucleotide sequence ID" value="NZ_VUMR01000008.1"/>
</dbReference>
<sequence length="275" mass="30984">MKKRKIRYDRILLPILILCVIIFGISSCHKTEETKVQSKPIHTTTDFLKNALKPVGQTLYIYGGGWNEAQTGSGTEALTLGLSKEWKSFYDTQDSSYNYENYMYEIHKGLDCSGYVGWTIYNTLETKSNHGDGYVLKAEEMTKTFANMKLGSYKDSIQNAKPGDIVSMANAHVYIVFAVCEDGSLLIAHSSPPGVKISGTYDQNGNSNSQAVGYAQKIMETYYPDWYSRYPNCTVDSSFTEPSNVSLFHWNSKTLKDVDKLNSMTVHQIIQTLFQ</sequence>
<evidence type="ECO:0000313" key="1">
    <source>
        <dbReference type="EMBL" id="MSS55832.1"/>
    </source>
</evidence>
<evidence type="ECO:0000313" key="2">
    <source>
        <dbReference type="Proteomes" id="UP000434241"/>
    </source>
</evidence>
<organism evidence="1 2">
    <name type="scientific">Holdemanella porci</name>
    <dbReference type="NCBI Taxonomy" id="2652276"/>
    <lineage>
        <taxon>Bacteria</taxon>
        <taxon>Bacillati</taxon>
        <taxon>Bacillota</taxon>
        <taxon>Erysipelotrichia</taxon>
        <taxon>Erysipelotrichales</taxon>
        <taxon>Erysipelotrichaceae</taxon>
        <taxon>Holdemanella</taxon>
    </lineage>
</organism>
<accession>A0A6N7VG05</accession>
<name>A0A6N7VG05_9FIRM</name>